<evidence type="ECO:0000256" key="2">
    <source>
        <dbReference type="ARBA" id="ARBA00023287"/>
    </source>
</evidence>
<proteinExistence type="predicted"/>
<dbReference type="GO" id="GO:0030420">
    <property type="term" value="P:establishment of competence for transformation"/>
    <property type="evidence" value="ECO:0007669"/>
    <property type="project" value="UniProtKB-KW"/>
</dbReference>
<keyword evidence="3" id="KW-0472">Membrane</keyword>
<comment type="caution">
    <text evidence="4">The sequence shown here is derived from an EMBL/GenBank/DDBJ whole genome shotgun (WGS) entry which is preliminary data.</text>
</comment>
<feature type="transmembrane region" description="Helical" evidence="3">
    <location>
        <begin position="12"/>
        <end position="36"/>
    </location>
</feature>
<keyword evidence="5" id="KW-1185">Reference proteome</keyword>
<protein>
    <recommendedName>
        <fullName evidence="6">Prepilin-type cleavage/methylation domain-containing protein</fullName>
    </recommendedName>
</protein>
<dbReference type="Pfam" id="PF07963">
    <property type="entry name" value="N_methyl"/>
    <property type="match status" value="1"/>
</dbReference>
<evidence type="ECO:0000313" key="4">
    <source>
        <dbReference type="EMBL" id="PKR76939.1"/>
    </source>
</evidence>
<dbReference type="Proteomes" id="UP000243524">
    <property type="component" value="Unassembled WGS sequence"/>
</dbReference>
<dbReference type="EMBL" id="PJNH01000004">
    <property type="protein sequence ID" value="PKR76939.1"/>
    <property type="molecule type" value="Genomic_DNA"/>
</dbReference>
<dbReference type="OrthoDB" id="2456766at2"/>
<evidence type="ECO:0000256" key="3">
    <source>
        <dbReference type="SAM" id="Phobius"/>
    </source>
</evidence>
<accession>A0A2I0QRJ6</accession>
<keyword evidence="3" id="KW-1133">Transmembrane helix</keyword>
<evidence type="ECO:0000313" key="5">
    <source>
        <dbReference type="Proteomes" id="UP000243524"/>
    </source>
</evidence>
<keyword evidence="2" id="KW-0178">Competence</keyword>
<dbReference type="InterPro" id="IPR012902">
    <property type="entry name" value="N_methyl_site"/>
</dbReference>
<evidence type="ECO:0000256" key="1">
    <source>
        <dbReference type="ARBA" id="ARBA00004241"/>
    </source>
</evidence>
<keyword evidence="3" id="KW-0812">Transmembrane</keyword>
<dbReference type="GO" id="GO:0009986">
    <property type="term" value="C:cell surface"/>
    <property type="evidence" value="ECO:0007669"/>
    <property type="project" value="UniProtKB-SubCell"/>
</dbReference>
<reference evidence="4 5" key="1">
    <citation type="submission" date="2017-06" db="EMBL/GenBank/DDBJ databases">
        <title>the draft geome sequence of Illustriluteabacillus marina B3227.</title>
        <authorList>
            <person name="He R.-H."/>
            <person name="Du Z.-J."/>
        </authorList>
    </citation>
    <scope>NUCLEOTIDE SEQUENCE [LARGE SCALE GENOMIC DNA]</scope>
    <source>
        <strain evidence="4 5">B3227</strain>
    </source>
</reference>
<organism evidence="4 5">
    <name type="scientific">Halalkalibacillus sediminis</name>
    <dbReference type="NCBI Taxonomy" id="2018042"/>
    <lineage>
        <taxon>Bacteria</taxon>
        <taxon>Bacillati</taxon>
        <taxon>Bacillota</taxon>
        <taxon>Bacilli</taxon>
        <taxon>Bacillales</taxon>
        <taxon>Bacillaceae</taxon>
        <taxon>Halalkalibacillus</taxon>
    </lineage>
</organism>
<dbReference type="RefSeq" id="WP_101332689.1">
    <property type="nucleotide sequence ID" value="NZ_PJNH01000004.1"/>
</dbReference>
<name>A0A2I0QRJ6_9BACI</name>
<comment type="subcellular location">
    <subcellularLocation>
        <location evidence="1">Cell surface</location>
    </subcellularLocation>
</comment>
<sequence>MSRFLKRTEKGITLIEVLGAIVILSIVLIGFFSVFVQSAGMHNTNKDASRATNLARLALEDVRDIEEFSLNPGTYNNFNQNGVPTIPSVNSQGYFQKDPEYSLEITFENEPETDLILSTVKVYDSDNKMVSKTYDYVGVANNDE</sequence>
<evidence type="ECO:0008006" key="6">
    <source>
        <dbReference type="Google" id="ProtNLM"/>
    </source>
</evidence>
<dbReference type="PROSITE" id="PS00409">
    <property type="entry name" value="PROKAR_NTER_METHYL"/>
    <property type="match status" value="1"/>
</dbReference>
<dbReference type="AlphaFoldDB" id="A0A2I0QRJ6"/>
<gene>
    <name evidence="4" type="ORF">CEY16_14125</name>
</gene>